<organism evidence="1">
    <name type="scientific">Salmonella enterica I</name>
    <dbReference type="NCBI Taxonomy" id="59201"/>
    <lineage>
        <taxon>Bacteria</taxon>
        <taxon>Pseudomonadati</taxon>
        <taxon>Pseudomonadota</taxon>
        <taxon>Gammaproteobacteria</taxon>
        <taxon>Enterobacterales</taxon>
        <taxon>Enterobacteriaceae</taxon>
        <taxon>Salmonella</taxon>
    </lineage>
</organism>
<reference evidence="1" key="2">
    <citation type="submission" date="2019-10" db="EMBL/GenBank/DDBJ databases">
        <authorList>
            <consortium name="NCBI Pathogen Detection Project"/>
        </authorList>
    </citation>
    <scope>NUCLEOTIDE SEQUENCE</scope>
    <source>
        <strain evidence="1">Salmonella enterica</strain>
    </source>
</reference>
<sequence>MGIKSTYSTHQILNSFEKLMGNLQNLLTQQGKKTNINNTKFGKYHTLLDTYINRRESSNLSDDDLLNLIGLVAKLNSLNYLFTNECKIEYDDIDLSTIVEGEANVYDENDRYNDKFFELSMAIRFAKSKGSSANINMKSICDVIINSKTAIECKYLHGINDVRDNLKKSLMQIQKRIDDGLATEGFSAVDVTNLCSKKRIRNYANTALKMYIDSFEGCYMSKEDIFYNCISNNNLSRSISSYATHEASVIVHKNLDFFRKDKSTLFDRFTDNIHAVVFQVSDSMWLEYEDFYAPIQIRGLEPVFNPNIKEEKIKNIMNDLKNLEVGI</sequence>
<protein>
    <submittedName>
        <fullName evidence="1">Uncharacterized protein</fullName>
    </submittedName>
</protein>
<reference evidence="1" key="1">
    <citation type="journal article" date="2018" name="Genome Biol.">
        <title>SKESA: strategic k-mer extension for scrupulous assemblies.</title>
        <authorList>
            <person name="Souvorov A."/>
            <person name="Agarwala R."/>
            <person name="Lipman D.J."/>
        </authorList>
    </citation>
    <scope>NUCLEOTIDE SEQUENCE</scope>
    <source>
        <strain evidence="1">Salmonella enterica</strain>
    </source>
</reference>
<evidence type="ECO:0000313" key="1">
    <source>
        <dbReference type="EMBL" id="HAB5997659.1"/>
    </source>
</evidence>
<gene>
    <name evidence="1" type="ORF">GB399_04305</name>
</gene>
<comment type="caution">
    <text evidence="1">The sequence shown here is derived from an EMBL/GenBank/DDBJ whole genome shotgun (WGS) entry which is preliminary data.</text>
</comment>
<dbReference type="EMBL" id="DAAHGJ010000001">
    <property type="protein sequence ID" value="HAB5997659.1"/>
    <property type="molecule type" value="Genomic_DNA"/>
</dbReference>
<name>A0A6Y4XW30_SALET</name>
<dbReference type="AlphaFoldDB" id="A0A6Y4XW30"/>
<accession>A0A6Y4XW30</accession>
<proteinExistence type="predicted"/>